<dbReference type="Proteomes" id="UP000224336">
    <property type="component" value="Segment"/>
</dbReference>
<protein>
    <submittedName>
        <fullName evidence="1">Uncharacterized protein</fullName>
    </submittedName>
</protein>
<organism evidence="1 2">
    <name type="scientific">Pseudomonas phage KTN4</name>
    <dbReference type="NCBI Taxonomy" id="1862701"/>
    <lineage>
        <taxon>Viruses</taxon>
        <taxon>Duplodnaviria</taxon>
        <taxon>Heunggongvirae</taxon>
        <taxon>Uroviricota</taxon>
        <taxon>Caudoviricetes</taxon>
        <taxon>Chimalliviridae</taxon>
        <taxon>Phikzvirus</taxon>
        <taxon>Phikzvirus phiKZ</taxon>
    </lineage>
</organism>
<name>A0A192Y5Y8_9CAUD</name>
<reference evidence="1 2" key="1">
    <citation type="journal article" date="2016" name="Sci. Rep.">
        <title>A proposed integrated approach for the preclinical evaluation of phage therapy in Pseudomonas infections.</title>
        <authorList>
            <person name="Danis-Wlodarczyk K."/>
            <person name="Vandenheuvel D."/>
            <person name="Jang H.B."/>
            <person name="Briers Y."/>
            <person name="Olszak T."/>
            <person name="Arabski M."/>
            <person name="Wasik S."/>
            <person name="Drabik M."/>
            <person name="Higgins G."/>
            <person name="Tyrrell J."/>
            <person name="Harvey B.J."/>
            <person name="Noben J.P."/>
            <person name="Lavigne R."/>
            <person name="Drulis-Kawa Z."/>
        </authorList>
    </citation>
    <scope>NUCLEOTIDE SEQUENCE [LARGE SCALE GENOMIC DNA]</scope>
</reference>
<accession>A0A192Y5Y8</accession>
<sequence length="113" mass="12447">MEKSVAVKVIDNMCRPNIVARMNGKLVYHARNVKIVEGKDLWPNRTDVDDVRVLVGEAFRNGEWVPMRSSSLVNVDAVTGVYETLNSVYIAPDLLGSLSVGPDIFNDDATLKG</sequence>
<dbReference type="EMBL" id="KU521356">
    <property type="protein sequence ID" value="ANM44770.1"/>
    <property type="molecule type" value="Genomic_DNA"/>
</dbReference>
<evidence type="ECO:0000313" key="2">
    <source>
        <dbReference type="Proteomes" id="UP000224336"/>
    </source>
</evidence>
<evidence type="ECO:0000313" key="1">
    <source>
        <dbReference type="EMBL" id="ANM44770.1"/>
    </source>
</evidence>
<proteinExistence type="predicted"/>
<gene>
    <name evidence="1" type="ORF">KTN4_012</name>
</gene>